<dbReference type="RefSeq" id="WP_015802219.1">
    <property type="nucleotide sequence ID" value="NC_013093.1"/>
</dbReference>
<reference evidence="4 5" key="1">
    <citation type="journal article" date="2009" name="Stand. Genomic Sci.">
        <title>Complete genome sequence of Actinosynnema mirum type strain (101).</title>
        <authorList>
            <person name="Land M."/>
            <person name="Lapidus A."/>
            <person name="Mayilraj S."/>
            <person name="Chen F."/>
            <person name="Copeland A."/>
            <person name="Del Rio T.G."/>
            <person name="Nolan M."/>
            <person name="Lucas S."/>
            <person name="Tice H."/>
            <person name="Cheng J.F."/>
            <person name="Chertkov O."/>
            <person name="Bruce D."/>
            <person name="Goodwin L."/>
            <person name="Pitluck S."/>
            <person name="Rohde M."/>
            <person name="Goker M."/>
            <person name="Pati A."/>
            <person name="Ivanova N."/>
            <person name="Mavromatis K."/>
            <person name="Chen A."/>
            <person name="Palaniappan K."/>
            <person name="Hauser L."/>
            <person name="Chang Y.J."/>
            <person name="Jeffries C.C."/>
            <person name="Brettin T."/>
            <person name="Detter J.C."/>
            <person name="Han C."/>
            <person name="Chain P."/>
            <person name="Tindall B.J."/>
            <person name="Bristow J."/>
            <person name="Eisen J.A."/>
            <person name="Markowitz V."/>
            <person name="Hugenholtz P."/>
            <person name="Kyrpides N.C."/>
            <person name="Klenk H.P."/>
        </authorList>
    </citation>
    <scope>NUCLEOTIDE SEQUENCE [LARGE SCALE GENOMIC DNA]</scope>
    <source>
        <strain evidence="5">ATCC 29888 / DSM 43827 / JCM 3225 / NBRC 14064 / NCIMB 13271 / NRRL B-12336 / IMRU 3971 / 101</strain>
    </source>
</reference>
<dbReference type="GO" id="GO:0003700">
    <property type="term" value="F:DNA-binding transcription factor activity"/>
    <property type="evidence" value="ECO:0007669"/>
    <property type="project" value="TreeGrafter"/>
</dbReference>
<dbReference type="PANTHER" id="PTHR30055">
    <property type="entry name" value="HTH-TYPE TRANSCRIPTIONAL REGULATOR RUTR"/>
    <property type="match status" value="1"/>
</dbReference>
<protein>
    <submittedName>
        <fullName evidence="4">Transcriptional regulator, TetR family</fullName>
    </submittedName>
</protein>
<dbReference type="OrthoDB" id="7506349at2"/>
<dbReference type="KEGG" id="ami:Amir_3434"/>
<evidence type="ECO:0000256" key="1">
    <source>
        <dbReference type="ARBA" id="ARBA00023125"/>
    </source>
</evidence>
<dbReference type="EMBL" id="CP001630">
    <property type="protein sequence ID" value="ACU37331.1"/>
    <property type="molecule type" value="Genomic_DNA"/>
</dbReference>
<accession>C6W9W4</accession>
<dbReference type="STRING" id="446462.Amir_3434"/>
<dbReference type="InterPro" id="IPR001647">
    <property type="entry name" value="HTH_TetR"/>
</dbReference>
<dbReference type="eggNOG" id="COG3226">
    <property type="taxonomic scope" value="Bacteria"/>
</dbReference>
<evidence type="ECO:0000313" key="5">
    <source>
        <dbReference type="Proteomes" id="UP000002213"/>
    </source>
</evidence>
<dbReference type="InterPro" id="IPR041583">
    <property type="entry name" value="TetR_C_31"/>
</dbReference>
<keyword evidence="5" id="KW-1185">Reference proteome</keyword>
<dbReference type="InterPro" id="IPR009057">
    <property type="entry name" value="Homeodomain-like_sf"/>
</dbReference>
<dbReference type="Proteomes" id="UP000002213">
    <property type="component" value="Chromosome"/>
</dbReference>
<feature type="domain" description="HTH tetR-type" evidence="3">
    <location>
        <begin position="17"/>
        <end position="77"/>
    </location>
</feature>
<gene>
    <name evidence="4" type="ordered locus">Amir_3434</name>
</gene>
<proteinExistence type="predicted"/>
<dbReference type="PROSITE" id="PS50977">
    <property type="entry name" value="HTH_TETR_2"/>
    <property type="match status" value="1"/>
</dbReference>
<dbReference type="PANTHER" id="PTHR30055:SF231">
    <property type="entry name" value="TRANSCRIPTIONAL REGULATORY PROTEIN (PROBABLY DEOR-FAMILY)-RELATED"/>
    <property type="match status" value="1"/>
</dbReference>
<dbReference type="Gene3D" id="1.10.357.10">
    <property type="entry name" value="Tetracycline Repressor, domain 2"/>
    <property type="match status" value="1"/>
</dbReference>
<feature type="DNA-binding region" description="H-T-H motif" evidence="2">
    <location>
        <begin position="40"/>
        <end position="59"/>
    </location>
</feature>
<dbReference type="AlphaFoldDB" id="C6W9W4"/>
<dbReference type="SUPFAM" id="SSF46689">
    <property type="entry name" value="Homeodomain-like"/>
    <property type="match status" value="1"/>
</dbReference>
<keyword evidence="1 2" id="KW-0238">DNA-binding</keyword>
<evidence type="ECO:0000256" key="2">
    <source>
        <dbReference type="PROSITE-ProRule" id="PRU00335"/>
    </source>
</evidence>
<organism evidence="4 5">
    <name type="scientific">Actinosynnema mirum (strain ATCC 29888 / DSM 43827 / JCM 3225 / NBRC 14064 / NCIMB 13271 / NRRL B-12336 / IMRU 3971 / 101)</name>
    <dbReference type="NCBI Taxonomy" id="446462"/>
    <lineage>
        <taxon>Bacteria</taxon>
        <taxon>Bacillati</taxon>
        <taxon>Actinomycetota</taxon>
        <taxon>Actinomycetes</taxon>
        <taxon>Pseudonocardiales</taxon>
        <taxon>Pseudonocardiaceae</taxon>
        <taxon>Actinosynnema</taxon>
    </lineage>
</organism>
<dbReference type="Pfam" id="PF17940">
    <property type="entry name" value="TetR_C_31"/>
    <property type="match status" value="1"/>
</dbReference>
<evidence type="ECO:0000259" key="3">
    <source>
        <dbReference type="PROSITE" id="PS50977"/>
    </source>
</evidence>
<dbReference type="GO" id="GO:0000976">
    <property type="term" value="F:transcription cis-regulatory region binding"/>
    <property type="evidence" value="ECO:0007669"/>
    <property type="project" value="TreeGrafter"/>
</dbReference>
<evidence type="ECO:0000313" key="4">
    <source>
        <dbReference type="EMBL" id="ACU37331.1"/>
    </source>
</evidence>
<dbReference type="HOGENOM" id="CLU_069356_21_0_11"/>
<name>C6W9W4_ACTMD</name>
<dbReference type="InterPro" id="IPR050109">
    <property type="entry name" value="HTH-type_TetR-like_transc_reg"/>
</dbReference>
<sequence>MTSRRDPTRRDPNRRDPNRRDLLRDTAIAVLAAEGGRGLTHRAVDRGAGVPEGTTKNYFPTRDALLGAAAARMTSLHAEAVDRLRATTPPGVSADQVAGLYPALLRRAVADDPTQFLAMVELYLEAVRRPGVREALGRMVVANAGAGAALHRVAGLPGSARDAALLDAYFLGVAISLLALPEDALGQVGLDDPVDLGLGLFRAAVEHQGDDRGGPGDDSTR</sequence>